<keyword evidence="13" id="KW-0233">DNA recombination</keyword>
<keyword evidence="23" id="KW-1185">Reference proteome</keyword>
<evidence type="ECO:0000256" key="7">
    <source>
        <dbReference type="ARBA" id="ARBA00022723"/>
    </source>
</evidence>
<dbReference type="GO" id="GO:0005524">
    <property type="term" value="F:ATP binding"/>
    <property type="evidence" value="ECO:0007669"/>
    <property type="project" value="UniProtKB-KW"/>
</dbReference>
<evidence type="ECO:0000256" key="3">
    <source>
        <dbReference type="ARBA" id="ARBA00007572"/>
    </source>
</evidence>
<dbReference type="GO" id="GO:0006303">
    <property type="term" value="P:double-strand break repair via nonhomologous end joining"/>
    <property type="evidence" value="ECO:0007669"/>
    <property type="project" value="TreeGrafter"/>
</dbReference>
<dbReference type="GO" id="GO:0071897">
    <property type="term" value="P:DNA biosynthetic process"/>
    <property type="evidence" value="ECO:0007669"/>
    <property type="project" value="InterPro"/>
</dbReference>
<dbReference type="Gene3D" id="3.30.470.30">
    <property type="entry name" value="DNA ligase/mRNA capping enzyme"/>
    <property type="match status" value="1"/>
</dbReference>
<evidence type="ECO:0000256" key="17">
    <source>
        <dbReference type="ARBA" id="ARBA00031942"/>
    </source>
</evidence>
<dbReference type="GO" id="GO:0003677">
    <property type="term" value="F:DNA binding"/>
    <property type="evidence" value="ECO:0007669"/>
    <property type="project" value="InterPro"/>
</dbReference>
<comment type="subcellular location">
    <subcellularLocation>
        <location evidence="2">Nucleus</location>
    </subcellularLocation>
</comment>
<dbReference type="VEuPathDB" id="VectorBase:ACUA015410"/>
<evidence type="ECO:0000256" key="16">
    <source>
        <dbReference type="ARBA" id="ARBA00030676"/>
    </source>
</evidence>
<reference evidence="23" key="1">
    <citation type="submission" date="2013-09" db="EMBL/GenBank/DDBJ databases">
        <title>The Genome Sequence of Anopheles culicifacies species A.</title>
        <authorList>
            <consortium name="The Broad Institute Genomics Platform"/>
            <person name="Neafsey D.E."/>
            <person name="Besansky N."/>
            <person name="Howell P."/>
            <person name="Walton C."/>
            <person name="Young S.K."/>
            <person name="Zeng Q."/>
            <person name="Gargeya S."/>
            <person name="Fitzgerald M."/>
            <person name="Haas B."/>
            <person name="Abouelleil A."/>
            <person name="Allen A.W."/>
            <person name="Alvarado L."/>
            <person name="Arachchi H.M."/>
            <person name="Berlin A.M."/>
            <person name="Chapman S.B."/>
            <person name="Gainer-Dewar J."/>
            <person name="Goldberg J."/>
            <person name="Griggs A."/>
            <person name="Gujja S."/>
            <person name="Hansen M."/>
            <person name="Howarth C."/>
            <person name="Imamovic A."/>
            <person name="Ireland A."/>
            <person name="Larimer J."/>
            <person name="McCowan C."/>
            <person name="Murphy C."/>
            <person name="Pearson M."/>
            <person name="Poon T.W."/>
            <person name="Priest M."/>
            <person name="Roberts A."/>
            <person name="Saif S."/>
            <person name="Shea T."/>
            <person name="Sisk P."/>
            <person name="Sykes S."/>
            <person name="Wortman J."/>
            <person name="Nusbaum C."/>
            <person name="Birren B."/>
        </authorList>
    </citation>
    <scope>NUCLEOTIDE SEQUENCE [LARGE SCALE GENOMIC DNA]</scope>
    <source>
        <strain evidence="23">A-37</strain>
    </source>
</reference>
<dbReference type="Gene3D" id="2.40.50.140">
    <property type="entry name" value="Nucleic acid-binding proteins"/>
    <property type="match status" value="1"/>
</dbReference>
<dbReference type="GO" id="GO:0005958">
    <property type="term" value="C:DNA-dependent protein kinase-DNA ligase 4 complex"/>
    <property type="evidence" value="ECO:0007669"/>
    <property type="project" value="TreeGrafter"/>
</dbReference>
<dbReference type="InterPro" id="IPR012309">
    <property type="entry name" value="DNA_ligase_ATP-dep_C"/>
</dbReference>
<dbReference type="PROSITE" id="PS50160">
    <property type="entry name" value="DNA_LIGASE_A3"/>
    <property type="match status" value="1"/>
</dbReference>
<keyword evidence="7" id="KW-0479">Metal-binding</keyword>
<dbReference type="EMBL" id="AXCM01005149">
    <property type="status" value="NOT_ANNOTATED_CDS"/>
    <property type="molecule type" value="Genomic_DNA"/>
</dbReference>
<dbReference type="EnsemblMetazoa" id="ACUA015410-RA">
    <property type="protein sequence ID" value="ACUA015410-PA"/>
    <property type="gene ID" value="ACUA015410"/>
</dbReference>
<evidence type="ECO:0000313" key="23">
    <source>
        <dbReference type="Proteomes" id="UP000075883"/>
    </source>
</evidence>
<dbReference type="CDD" id="cd07968">
    <property type="entry name" value="OBF_DNA_ligase_IV"/>
    <property type="match status" value="1"/>
</dbReference>
<dbReference type="InterPro" id="IPR001357">
    <property type="entry name" value="BRCT_dom"/>
</dbReference>
<dbReference type="AlphaFoldDB" id="A0A182MD64"/>
<evidence type="ECO:0000256" key="9">
    <source>
        <dbReference type="ARBA" id="ARBA00022741"/>
    </source>
</evidence>
<evidence type="ECO:0000256" key="14">
    <source>
        <dbReference type="ARBA" id="ARBA00023204"/>
    </source>
</evidence>
<name>A0A182MD64_9DIPT</name>
<keyword evidence="15" id="KW-0539">Nucleus</keyword>
<dbReference type="Pfam" id="PF04679">
    <property type="entry name" value="DNA_ligase_A_C"/>
    <property type="match status" value="1"/>
</dbReference>
<keyword evidence="10" id="KW-0227">DNA damage</keyword>
<dbReference type="STRING" id="139723.A0A182MD64"/>
<dbReference type="GO" id="GO:0003910">
    <property type="term" value="F:DNA ligase (ATP) activity"/>
    <property type="evidence" value="ECO:0007669"/>
    <property type="project" value="UniProtKB-EC"/>
</dbReference>
<evidence type="ECO:0000256" key="2">
    <source>
        <dbReference type="ARBA" id="ARBA00004123"/>
    </source>
</evidence>
<dbReference type="SUPFAM" id="SSF50249">
    <property type="entry name" value="Nucleic acid-binding proteins"/>
    <property type="match status" value="1"/>
</dbReference>
<dbReference type="PANTHER" id="PTHR45997:SF1">
    <property type="entry name" value="DNA LIGASE 4"/>
    <property type="match status" value="1"/>
</dbReference>
<dbReference type="Gene3D" id="3.40.50.10190">
    <property type="entry name" value="BRCT domain"/>
    <property type="match status" value="1"/>
</dbReference>
<dbReference type="InterPro" id="IPR044125">
    <property type="entry name" value="Adenylation_DNA_ligase_IV"/>
</dbReference>
<reference evidence="22" key="2">
    <citation type="submission" date="2020-05" db="UniProtKB">
        <authorList>
            <consortium name="EnsemblMetazoa"/>
        </authorList>
    </citation>
    <scope>IDENTIFICATION</scope>
    <source>
        <strain evidence="22">A-37</strain>
    </source>
</reference>
<feature type="domain" description="ATP-dependent DNA ligase family profile" evidence="20">
    <location>
        <begin position="346"/>
        <end position="479"/>
    </location>
</feature>
<dbReference type="SUPFAM" id="SSF56091">
    <property type="entry name" value="DNA ligase/mRNA capping enzyme, catalytic domain"/>
    <property type="match status" value="1"/>
</dbReference>
<evidence type="ECO:0000259" key="20">
    <source>
        <dbReference type="PROSITE" id="PS50160"/>
    </source>
</evidence>
<dbReference type="GO" id="GO:0046872">
    <property type="term" value="F:metal ion binding"/>
    <property type="evidence" value="ECO:0007669"/>
    <property type="project" value="UniProtKB-KW"/>
</dbReference>
<dbReference type="GO" id="GO:0032807">
    <property type="term" value="C:DNA ligase IV complex"/>
    <property type="evidence" value="ECO:0007669"/>
    <property type="project" value="TreeGrafter"/>
</dbReference>
<evidence type="ECO:0000256" key="18">
    <source>
        <dbReference type="ARBA" id="ARBA00034003"/>
    </source>
</evidence>
<evidence type="ECO:0000256" key="5">
    <source>
        <dbReference type="ARBA" id="ARBA00022073"/>
    </source>
</evidence>
<evidence type="ECO:0000256" key="11">
    <source>
        <dbReference type="ARBA" id="ARBA00022840"/>
    </source>
</evidence>
<dbReference type="InterPro" id="IPR036599">
    <property type="entry name" value="DNA_ligase_N_sf"/>
</dbReference>
<feature type="domain" description="BRCT" evidence="21">
    <location>
        <begin position="640"/>
        <end position="732"/>
    </location>
</feature>
<dbReference type="PROSITE" id="PS50172">
    <property type="entry name" value="BRCT"/>
    <property type="match status" value="1"/>
</dbReference>
<sequence length="917" mass="103192">MSVKLESFSELSSLLEKVHQSPLPTKETILRKFFQDFDRYRQSFGDEGNQPSIYPWLRLIVPGMDRERKAYGLRERTLAEAYIRALGLDRRNAEVQRLLGAGKDLADRLGPLLHGRCPAVGDLSIGDVNSRLDAIGEGGRVVAARDELVTLIERGNPLDQRWLVRIVLKNLRLGVSNRRILQLYHPNAPTLYDGASDLKQMVQLIETKAPGALEIVEGAAAGGGGAMVLLTHFIRPMLCQRLELRQVGELLLRDTYWLETKMDGERFQVHWDGTTFRYYSRNGHDYSEAFGRTPDQVGGTLTPMLAELIAPSTRDVILDGEMMVFDRRDLRYRDKCDGTDVKALRSGNADLRPCFCVYDVLYHNGRSLTTVPYAERARLLQNVVREQFGFVQRCRRERVRDADHLIELINAAIDAQQEGVVLKREDAPYQPNRRAGTGWYKIKPDYIAGLVVDFDLLVIGGFYNLRRSYVNAFLVGVARGPDEYVSVAKVSMGLSVVEWQQLNQSLRPHWRTEPLERVHCGRTRPDVWIAPSNSIVLQLKGSELVRSDTYAAGFTVRFPRIVTTRADKLPDEVCTLEELEQLVTGSSQSGTRKATKLAKRHVTLADLNAPAPAKQTKPGRKRLIAAERQTVPDLGDVSPLPGGMLHGRDVCVMSVGNQTGAPSIETLERLVRRHGGRAVANPSPATFAIVAGRVTFKVRKYMETGRWDVVRDDWLLRAGMESRLEPFRPEDVLTATEPTRMQLAEQYDRYGDSYTRPTTPASFGALLRRMRGDEDCGPLASQLTEPEMVRAETVLLGAKHAPRRRLFRGLSARLYLNRNVEEEEALAGIDAYRAQREMLRFVHHGGHWLRDTESGPVGFVFVTSPPDGGLGEVEHWIDTTTGTDKDVLPLLLLVQWIGRSLEAGRLYDMTDFTVKDF</sequence>
<dbReference type="InterPro" id="IPR036420">
    <property type="entry name" value="BRCT_dom_sf"/>
</dbReference>
<dbReference type="GO" id="GO:0006297">
    <property type="term" value="P:nucleotide-excision repair, DNA gap filling"/>
    <property type="evidence" value="ECO:0007669"/>
    <property type="project" value="TreeGrafter"/>
</dbReference>
<keyword evidence="9" id="KW-0547">Nucleotide-binding</keyword>
<organism evidence="22 23">
    <name type="scientific">Anopheles culicifacies</name>
    <dbReference type="NCBI Taxonomy" id="139723"/>
    <lineage>
        <taxon>Eukaryota</taxon>
        <taxon>Metazoa</taxon>
        <taxon>Ecdysozoa</taxon>
        <taxon>Arthropoda</taxon>
        <taxon>Hexapoda</taxon>
        <taxon>Insecta</taxon>
        <taxon>Pterygota</taxon>
        <taxon>Neoptera</taxon>
        <taxon>Endopterygota</taxon>
        <taxon>Diptera</taxon>
        <taxon>Nematocera</taxon>
        <taxon>Culicoidea</taxon>
        <taxon>Culicidae</taxon>
        <taxon>Anophelinae</taxon>
        <taxon>Anopheles</taxon>
        <taxon>culicifacies species complex</taxon>
    </lineage>
</organism>
<dbReference type="InterPro" id="IPR012310">
    <property type="entry name" value="DNA_ligase_ATP-dep_cent"/>
</dbReference>
<dbReference type="Pfam" id="PF01068">
    <property type="entry name" value="DNA_ligase_A_M"/>
    <property type="match status" value="1"/>
</dbReference>
<keyword evidence="8" id="KW-0677">Repeat</keyword>
<evidence type="ECO:0000256" key="13">
    <source>
        <dbReference type="ARBA" id="ARBA00023172"/>
    </source>
</evidence>
<dbReference type="Pfam" id="PF04675">
    <property type="entry name" value="DNA_ligase_A_N"/>
    <property type="match status" value="1"/>
</dbReference>
<evidence type="ECO:0000256" key="19">
    <source>
        <dbReference type="RuleBase" id="RU004196"/>
    </source>
</evidence>
<dbReference type="EC" id="6.5.1.1" evidence="4"/>
<evidence type="ECO:0000259" key="21">
    <source>
        <dbReference type="PROSITE" id="PS50172"/>
    </source>
</evidence>
<keyword evidence="6" id="KW-0436">Ligase</keyword>
<keyword evidence="14" id="KW-0234">DNA repair</keyword>
<dbReference type="SUPFAM" id="SSF52113">
    <property type="entry name" value="BRCT domain"/>
    <property type="match status" value="1"/>
</dbReference>
<comment type="catalytic activity">
    <reaction evidence="18">
        <text>ATP + (deoxyribonucleotide)n-3'-hydroxyl + 5'-phospho-(deoxyribonucleotide)m = (deoxyribonucleotide)n+m + AMP + diphosphate.</text>
        <dbReference type="EC" id="6.5.1.1"/>
    </reaction>
</comment>
<proteinExistence type="inferred from homology"/>
<evidence type="ECO:0000256" key="6">
    <source>
        <dbReference type="ARBA" id="ARBA00022598"/>
    </source>
</evidence>
<protein>
    <recommendedName>
        <fullName evidence="5">DNA ligase 4</fullName>
        <ecNumber evidence="4">6.5.1.1</ecNumber>
    </recommendedName>
    <alternativeName>
        <fullName evidence="17">DNA ligase IV</fullName>
    </alternativeName>
    <alternativeName>
        <fullName evidence="16">Polydeoxyribonucleotide synthase [ATP] 4</fullName>
    </alternativeName>
</protein>
<keyword evidence="11" id="KW-0067">ATP-binding</keyword>
<comment type="cofactor">
    <cofactor evidence="1">
        <name>Mg(2+)</name>
        <dbReference type="ChEBI" id="CHEBI:18420"/>
    </cofactor>
</comment>
<dbReference type="Proteomes" id="UP000075883">
    <property type="component" value="Unassembled WGS sequence"/>
</dbReference>
<dbReference type="InterPro" id="IPR000977">
    <property type="entry name" value="DNA_ligase_ATP-dep"/>
</dbReference>
<comment type="similarity">
    <text evidence="3 19">Belongs to the ATP-dependent DNA ligase family.</text>
</comment>
<evidence type="ECO:0000256" key="1">
    <source>
        <dbReference type="ARBA" id="ARBA00001946"/>
    </source>
</evidence>
<evidence type="ECO:0000256" key="15">
    <source>
        <dbReference type="ARBA" id="ARBA00023242"/>
    </source>
</evidence>
<evidence type="ECO:0000256" key="8">
    <source>
        <dbReference type="ARBA" id="ARBA00022737"/>
    </source>
</evidence>
<dbReference type="InterPro" id="IPR012340">
    <property type="entry name" value="NA-bd_OB-fold"/>
</dbReference>
<evidence type="ECO:0000256" key="10">
    <source>
        <dbReference type="ARBA" id="ARBA00022763"/>
    </source>
</evidence>
<dbReference type="Gene3D" id="1.10.3260.10">
    <property type="entry name" value="DNA ligase, ATP-dependent, N-terminal domain"/>
    <property type="match status" value="1"/>
</dbReference>
<dbReference type="InterPro" id="IPR029710">
    <property type="entry name" value="LIG4"/>
</dbReference>
<dbReference type="GO" id="GO:0006310">
    <property type="term" value="P:DNA recombination"/>
    <property type="evidence" value="ECO:0007669"/>
    <property type="project" value="UniProtKB-KW"/>
</dbReference>
<evidence type="ECO:0000256" key="4">
    <source>
        <dbReference type="ARBA" id="ARBA00012727"/>
    </source>
</evidence>
<evidence type="ECO:0000256" key="12">
    <source>
        <dbReference type="ARBA" id="ARBA00022842"/>
    </source>
</evidence>
<evidence type="ECO:0000313" key="22">
    <source>
        <dbReference type="EnsemblMetazoa" id="ACUA015410-PA"/>
    </source>
</evidence>
<dbReference type="InterPro" id="IPR012308">
    <property type="entry name" value="DNA_ligase_ATP-dep_N"/>
</dbReference>
<accession>A0A182MD64</accession>
<dbReference type="PANTHER" id="PTHR45997">
    <property type="entry name" value="DNA LIGASE 4"/>
    <property type="match status" value="1"/>
</dbReference>
<keyword evidence="12" id="KW-0460">Magnesium</keyword>
<dbReference type="CDD" id="cd07903">
    <property type="entry name" value="Adenylation_DNA_ligase_IV"/>
    <property type="match status" value="1"/>
</dbReference>
<dbReference type="NCBIfam" id="TIGR00574">
    <property type="entry name" value="dnl1"/>
    <property type="match status" value="1"/>
</dbReference>